<gene>
    <name evidence="1" type="ORF">HZF05_16900</name>
</gene>
<proteinExistence type="predicted"/>
<sequence>MSDWAPGYHWSDLHRAQERFELRFPPDLVELLIEKRPARGYDWTGSGEPTHKALAWPLEGLLFDVEHNSLWLSEWGDRPKQLADRKAAVIELVATAPKLIPLYGHRYLPGEPDERGNPVLSVHQADIIHYGYDLADYFAREFSARPTWPLAREPRSIRFWSGFLE</sequence>
<dbReference type="PANTHER" id="PTHR32011:SF2">
    <property type="entry name" value="OS08G0472400 PROTEIN"/>
    <property type="match status" value="1"/>
</dbReference>
<dbReference type="AlphaFoldDB" id="A0A838LA40"/>
<evidence type="ECO:0000313" key="1">
    <source>
        <dbReference type="EMBL" id="MBA2935760.1"/>
    </source>
</evidence>
<dbReference type="Proteomes" id="UP000570166">
    <property type="component" value="Unassembled WGS sequence"/>
</dbReference>
<comment type="caution">
    <text evidence="1">The sequence shown here is derived from an EMBL/GenBank/DDBJ whole genome shotgun (WGS) entry which is preliminary data.</text>
</comment>
<protein>
    <submittedName>
        <fullName evidence="1">SMI1/KNR4 family protein</fullName>
    </submittedName>
</protein>
<evidence type="ECO:0000313" key="2">
    <source>
        <dbReference type="Proteomes" id="UP000570166"/>
    </source>
</evidence>
<reference evidence="1 2" key="1">
    <citation type="submission" date="2020-07" db="EMBL/GenBank/DDBJ databases">
        <authorList>
            <person name="Sun Q."/>
        </authorList>
    </citation>
    <scope>NUCLEOTIDE SEQUENCE [LARGE SCALE GENOMIC DNA]</scope>
    <source>
        <strain evidence="1 2">CGMCC 1.13654</strain>
    </source>
</reference>
<dbReference type="EMBL" id="JACEIB010000026">
    <property type="protein sequence ID" value="MBA2935760.1"/>
    <property type="molecule type" value="Genomic_DNA"/>
</dbReference>
<accession>A0A838LA40</accession>
<keyword evidence="2" id="KW-1185">Reference proteome</keyword>
<name>A0A838LA40_9SPHN</name>
<organism evidence="1 2">
    <name type="scientific">Sphingomonas chungangi</name>
    <dbReference type="NCBI Taxonomy" id="2683589"/>
    <lineage>
        <taxon>Bacteria</taxon>
        <taxon>Pseudomonadati</taxon>
        <taxon>Pseudomonadota</taxon>
        <taxon>Alphaproteobacteria</taxon>
        <taxon>Sphingomonadales</taxon>
        <taxon>Sphingomonadaceae</taxon>
        <taxon>Sphingomonas</taxon>
    </lineage>
</organism>
<dbReference type="RefSeq" id="WP_160362959.1">
    <property type="nucleotide sequence ID" value="NZ_JACEIB010000026.1"/>
</dbReference>
<dbReference type="PANTHER" id="PTHR32011">
    <property type="entry name" value="OS08G0472400 PROTEIN"/>
    <property type="match status" value="1"/>
</dbReference>